<dbReference type="InterPro" id="IPR049457">
    <property type="entry name" value="Emfourin"/>
</dbReference>
<sequence>MSDTDELPVLSGDTRLAVTREGGFAYLPGLAAPREIDCDRLTPLQWARLDAGLRALVALPEAERMSPDGRFFRLTLSSRRTGQPHWQRCLDEPHAPAWLVRLWRDGHAALDEEMPSS</sequence>
<keyword evidence="2" id="KW-1185">Reference proteome</keyword>
<organism evidence="1 2">
    <name type="scientific">Chromohalobacter beijerinckii</name>
    <dbReference type="NCBI Taxonomy" id="86179"/>
    <lineage>
        <taxon>Bacteria</taxon>
        <taxon>Pseudomonadati</taxon>
        <taxon>Pseudomonadota</taxon>
        <taxon>Gammaproteobacteria</taxon>
        <taxon>Oceanospirillales</taxon>
        <taxon>Halomonadaceae</taxon>
        <taxon>Chromohalobacter</taxon>
    </lineage>
</organism>
<dbReference type="Proteomes" id="UP001596015">
    <property type="component" value="Unassembled WGS sequence"/>
</dbReference>
<evidence type="ECO:0000313" key="2">
    <source>
        <dbReference type="Proteomes" id="UP001596015"/>
    </source>
</evidence>
<comment type="caution">
    <text evidence="1">The sequence shown here is derived from an EMBL/GenBank/DDBJ whole genome shotgun (WGS) entry which is preliminary data.</text>
</comment>
<accession>A0ABV8XG00</accession>
<protein>
    <submittedName>
        <fullName evidence="1">Protealysin inhibitor emfourin</fullName>
    </submittedName>
</protein>
<evidence type="ECO:0000313" key="1">
    <source>
        <dbReference type="EMBL" id="MFC4415922.1"/>
    </source>
</evidence>
<dbReference type="EMBL" id="JBHSEO010000020">
    <property type="protein sequence ID" value="MFC4415922.1"/>
    <property type="molecule type" value="Genomic_DNA"/>
</dbReference>
<dbReference type="Pfam" id="PF20242">
    <property type="entry name" value="Emfourin"/>
    <property type="match status" value="1"/>
</dbReference>
<dbReference type="RefSeq" id="WP_246940747.1">
    <property type="nucleotide sequence ID" value="NZ_JAKGAK010000005.1"/>
</dbReference>
<proteinExistence type="predicted"/>
<reference evidence="2" key="1">
    <citation type="journal article" date="2019" name="Int. J. Syst. Evol. Microbiol.">
        <title>The Global Catalogue of Microorganisms (GCM) 10K type strain sequencing project: providing services to taxonomists for standard genome sequencing and annotation.</title>
        <authorList>
            <consortium name="The Broad Institute Genomics Platform"/>
            <consortium name="The Broad Institute Genome Sequencing Center for Infectious Disease"/>
            <person name="Wu L."/>
            <person name="Ma J."/>
        </authorList>
    </citation>
    <scope>NUCLEOTIDE SEQUENCE [LARGE SCALE GENOMIC DNA]</scope>
    <source>
        <strain evidence="2">CCUG 49679</strain>
    </source>
</reference>
<gene>
    <name evidence="1" type="ORF">ACFO0E_05780</name>
</gene>
<name>A0ABV8XG00_9GAMM</name>